<protein>
    <submittedName>
        <fullName evidence="3">LysM peptidoglycan-binding domain-containing protein</fullName>
    </submittedName>
</protein>
<dbReference type="Gene3D" id="3.10.350.10">
    <property type="entry name" value="LysM domain"/>
    <property type="match status" value="3"/>
</dbReference>
<proteinExistence type="inferred from homology"/>
<organism evidence="3 4">
    <name type="scientific">Shewanella yunxiaonensis</name>
    <dbReference type="NCBI Taxonomy" id="2829809"/>
    <lineage>
        <taxon>Bacteria</taxon>
        <taxon>Pseudomonadati</taxon>
        <taxon>Pseudomonadota</taxon>
        <taxon>Gammaproteobacteria</taxon>
        <taxon>Alteromonadales</taxon>
        <taxon>Shewanellaceae</taxon>
        <taxon>Shewanella</taxon>
    </lineage>
</organism>
<evidence type="ECO:0000256" key="1">
    <source>
        <dbReference type="ARBA" id="ARBA00007734"/>
    </source>
</evidence>
<keyword evidence="4" id="KW-1185">Reference proteome</keyword>
<dbReference type="EMBL" id="CP073587">
    <property type="protein sequence ID" value="QUN04485.1"/>
    <property type="molecule type" value="Genomic_DNA"/>
</dbReference>
<dbReference type="Proteomes" id="UP000679575">
    <property type="component" value="Chromosome"/>
</dbReference>
<dbReference type="Gene3D" id="1.10.530.10">
    <property type="match status" value="1"/>
</dbReference>
<evidence type="ECO:0000259" key="2">
    <source>
        <dbReference type="PROSITE" id="PS51782"/>
    </source>
</evidence>
<reference evidence="3 4" key="1">
    <citation type="submission" date="2021-04" db="EMBL/GenBank/DDBJ databases">
        <title>Novel species identification of genus Shewanella.</title>
        <authorList>
            <person name="Liu G."/>
        </authorList>
    </citation>
    <scope>NUCLEOTIDE SEQUENCE [LARGE SCALE GENOMIC DNA]</scope>
    <source>
        <strain evidence="3 4">FJAT-54481</strain>
    </source>
</reference>
<dbReference type="SMART" id="SM00257">
    <property type="entry name" value="LysM"/>
    <property type="match status" value="3"/>
</dbReference>
<feature type="domain" description="LysM" evidence="2">
    <location>
        <begin position="331"/>
        <end position="374"/>
    </location>
</feature>
<evidence type="ECO:0000313" key="3">
    <source>
        <dbReference type="EMBL" id="QUN04485.1"/>
    </source>
</evidence>
<accession>A0ABX7YP09</accession>
<gene>
    <name evidence="3" type="ORF">KDN34_09320</name>
</gene>
<dbReference type="SUPFAM" id="SSF54106">
    <property type="entry name" value="LysM domain"/>
    <property type="match status" value="3"/>
</dbReference>
<dbReference type="InterPro" id="IPR023346">
    <property type="entry name" value="Lysozyme-like_dom_sf"/>
</dbReference>
<evidence type="ECO:0000313" key="4">
    <source>
        <dbReference type="Proteomes" id="UP000679575"/>
    </source>
</evidence>
<dbReference type="InterPro" id="IPR018392">
    <property type="entry name" value="LysM"/>
</dbReference>
<dbReference type="PANTHER" id="PTHR33734:SF22">
    <property type="entry name" value="MEMBRANE-BOUND LYTIC MUREIN TRANSGLYCOSYLASE D"/>
    <property type="match status" value="1"/>
</dbReference>
<feature type="domain" description="LysM" evidence="2">
    <location>
        <begin position="462"/>
        <end position="506"/>
    </location>
</feature>
<dbReference type="Pfam" id="PF01464">
    <property type="entry name" value="SLT"/>
    <property type="match status" value="1"/>
</dbReference>
<dbReference type="PANTHER" id="PTHR33734">
    <property type="entry name" value="LYSM DOMAIN-CONTAINING GPI-ANCHORED PROTEIN 2"/>
    <property type="match status" value="1"/>
</dbReference>
<dbReference type="CDD" id="cd16894">
    <property type="entry name" value="MltD-like"/>
    <property type="match status" value="1"/>
</dbReference>
<dbReference type="InterPro" id="IPR036779">
    <property type="entry name" value="LysM_dom_sf"/>
</dbReference>
<dbReference type="PROSITE" id="PS51257">
    <property type="entry name" value="PROKAR_LIPOPROTEIN"/>
    <property type="match status" value="1"/>
</dbReference>
<name>A0ABX7YP09_9GAMM</name>
<dbReference type="PROSITE" id="PS00922">
    <property type="entry name" value="TRANSGLYCOSYLASE"/>
    <property type="match status" value="1"/>
</dbReference>
<feature type="domain" description="LysM" evidence="2">
    <location>
        <begin position="403"/>
        <end position="447"/>
    </location>
</feature>
<comment type="similarity">
    <text evidence="1">Belongs to the transglycosylase Slt family.</text>
</comment>
<sequence>MKQRNLLTTAGIVVFLAGCQTVPLQSTTTPPPKPTATAAEILQKTPQEPQQPELAVTDVWQRVRNQLNLPVPDVKLIDEYRDWYIHNPKHLEQISERAAPFLYLIVDQIEQRHLPMELALLPIVESAFDPYAYSPGAASGLWQFTSPMARHFGLKINWWYDGRRDVPAATKAALDMMQYLYHKTGENWLYAIAAYNTGEGRVLSAVKHNELRGKPTDFWSLSLPKETERYVPQLLALADVVKHADKYGIKLAAIDNQPAVEVVDTGSQIDLALAAKLADIDISELQKLNPGYNRWATAPKGPFKLVLPVDKAQDFEVALATTDPADRLNWLRYEIQPGDSLGLIAKKNQTTVDIIRSVNDIKGNTIVAGKYLLIPVSLQDASDYPLSADNRLLNKQSKGKYKTTYEVQSGDSLWKIARQYQVGVGELASWNGMAAKEALHPGKVLVLWQPKTTSNGAITRTVKYKVRNGDSLARIADKFNVTVSQLQQWNELQQQKYLQPGQVLTLFVDVTASGS</sequence>
<dbReference type="Pfam" id="PF01476">
    <property type="entry name" value="LysM"/>
    <property type="match status" value="3"/>
</dbReference>
<dbReference type="InterPro" id="IPR000189">
    <property type="entry name" value="Transglyc_AS"/>
</dbReference>
<dbReference type="PROSITE" id="PS51782">
    <property type="entry name" value="LYSM"/>
    <property type="match status" value="3"/>
</dbReference>
<dbReference type="CDD" id="cd00118">
    <property type="entry name" value="LysM"/>
    <property type="match status" value="3"/>
</dbReference>
<dbReference type="InterPro" id="IPR008258">
    <property type="entry name" value="Transglycosylase_SLT_dom_1"/>
</dbReference>
<dbReference type="RefSeq" id="WP_212593542.1">
    <property type="nucleotide sequence ID" value="NZ_CP073587.1"/>
</dbReference>
<dbReference type="SUPFAM" id="SSF53955">
    <property type="entry name" value="Lysozyme-like"/>
    <property type="match status" value="1"/>
</dbReference>